<dbReference type="InterPro" id="IPR045275">
    <property type="entry name" value="MscS_archaea/bacteria_type"/>
</dbReference>
<evidence type="ECO:0000313" key="8">
    <source>
        <dbReference type="Proteomes" id="UP000271937"/>
    </source>
</evidence>
<reference evidence="7 8" key="1">
    <citation type="submission" date="2018-11" db="EMBL/GenBank/DDBJ databases">
        <title>Flavobacterium sp. nov., YIM 102600 draft genome.</title>
        <authorList>
            <person name="Li G."/>
            <person name="Jiang Y."/>
        </authorList>
    </citation>
    <scope>NUCLEOTIDE SEQUENCE [LARGE SCALE GENOMIC DNA]</scope>
    <source>
        <strain evidence="7 8">YIM 102600</strain>
    </source>
</reference>
<dbReference type="GO" id="GO:0008381">
    <property type="term" value="F:mechanosensitive monoatomic ion channel activity"/>
    <property type="evidence" value="ECO:0007669"/>
    <property type="project" value="InterPro"/>
</dbReference>
<evidence type="ECO:0000256" key="4">
    <source>
        <dbReference type="ARBA" id="ARBA00023136"/>
    </source>
</evidence>
<keyword evidence="2 5" id="KW-0812">Transmembrane</keyword>
<organism evidence="7 8">
    <name type="scientific">Flavobacterium macacae</name>
    <dbReference type="NCBI Taxonomy" id="2488993"/>
    <lineage>
        <taxon>Bacteria</taxon>
        <taxon>Pseudomonadati</taxon>
        <taxon>Bacteroidota</taxon>
        <taxon>Flavobacteriia</taxon>
        <taxon>Flavobacteriales</taxon>
        <taxon>Flavobacteriaceae</taxon>
        <taxon>Flavobacterium</taxon>
    </lineage>
</organism>
<proteinExistence type="predicted"/>
<evidence type="ECO:0000256" key="3">
    <source>
        <dbReference type="ARBA" id="ARBA00022989"/>
    </source>
</evidence>
<dbReference type="Proteomes" id="UP000271937">
    <property type="component" value="Unassembled WGS sequence"/>
</dbReference>
<accession>A0A3P3W8Z9</accession>
<dbReference type="RefSeq" id="WP_125013665.1">
    <property type="nucleotide sequence ID" value="NZ_RQVR01000019.1"/>
</dbReference>
<dbReference type="OrthoDB" id="5705501at2"/>
<feature type="domain" description="Mechanosensitive ion channel MscS" evidence="6">
    <location>
        <begin position="97"/>
        <end position="167"/>
    </location>
</feature>
<evidence type="ECO:0000256" key="1">
    <source>
        <dbReference type="ARBA" id="ARBA00004370"/>
    </source>
</evidence>
<sequence>MSIIKEYTPEILTTLILLVSVSVIRYSVTTLIKRYAKHAEINEHRAVLVSKYINIVIMLLTLAAVFIIWGVKSDQIYLAFTSVITIIGVAFFAQWSILSNITAGVILFFSFPFKIGDTIRIHDKDFPFDAEIDDIKAFHTYLRTKEGELVTYPNNLLLQKGVSIVNVTREEQDFTD</sequence>
<dbReference type="InterPro" id="IPR006685">
    <property type="entry name" value="MscS_channel_2nd"/>
</dbReference>
<keyword evidence="4 5" id="KW-0472">Membrane</keyword>
<comment type="caution">
    <text evidence="7">The sequence shown here is derived from an EMBL/GenBank/DDBJ whole genome shotgun (WGS) entry which is preliminary data.</text>
</comment>
<dbReference type="EMBL" id="RQVR01000019">
    <property type="protein sequence ID" value="RRJ89133.1"/>
    <property type="molecule type" value="Genomic_DNA"/>
</dbReference>
<dbReference type="AlphaFoldDB" id="A0A3P3W8Z9"/>
<evidence type="ECO:0000256" key="5">
    <source>
        <dbReference type="SAM" id="Phobius"/>
    </source>
</evidence>
<dbReference type="InterPro" id="IPR023408">
    <property type="entry name" value="MscS_beta-dom_sf"/>
</dbReference>
<dbReference type="Gene3D" id="1.10.287.1260">
    <property type="match status" value="1"/>
</dbReference>
<evidence type="ECO:0000256" key="2">
    <source>
        <dbReference type="ARBA" id="ARBA00022692"/>
    </source>
</evidence>
<protein>
    <submittedName>
        <fullName evidence="7">Mechanosensitive ion channel family protein</fullName>
    </submittedName>
</protein>
<dbReference type="SUPFAM" id="SSF50182">
    <property type="entry name" value="Sm-like ribonucleoproteins"/>
    <property type="match status" value="1"/>
</dbReference>
<feature type="transmembrane region" description="Helical" evidence="5">
    <location>
        <begin position="12"/>
        <end position="32"/>
    </location>
</feature>
<comment type="subcellular location">
    <subcellularLocation>
        <location evidence="1">Membrane</location>
    </subcellularLocation>
</comment>
<feature type="transmembrane region" description="Helical" evidence="5">
    <location>
        <begin position="52"/>
        <end position="71"/>
    </location>
</feature>
<dbReference type="PANTHER" id="PTHR30221:SF8">
    <property type="entry name" value="SMALL-CONDUCTANCE MECHANOSENSITIVE CHANNEL"/>
    <property type="match status" value="1"/>
</dbReference>
<dbReference type="Pfam" id="PF00924">
    <property type="entry name" value="MS_channel_2nd"/>
    <property type="match status" value="1"/>
</dbReference>
<name>A0A3P3W8Z9_9FLAO</name>
<feature type="transmembrane region" description="Helical" evidence="5">
    <location>
        <begin position="77"/>
        <end position="110"/>
    </location>
</feature>
<dbReference type="InterPro" id="IPR010920">
    <property type="entry name" value="LSM_dom_sf"/>
</dbReference>
<dbReference type="PANTHER" id="PTHR30221">
    <property type="entry name" value="SMALL-CONDUCTANCE MECHANOSENSITIVE CHANNEL"/>
    <property type="match status" value="1"/>
</dbReference>
<keyword evidence="3 5" id="KW-1133">Transmembrane helix</keyword>
<keyword evidence="8" id="KW-1185">Reference proteome</keyword>
<dbReference type="GO" id="GO:0016020">
    <property type="term" value="C:membrane"/>
    <property type="evidence" value="ECO:0007669"/>
    <property type="project" value="UniProtKB-SubCell"/>
</dbReference>
<gene>
    <name evidence="7" type="ORF">EG849_13580</name>
</gene>
<evidence type="ECO:0000259" key="6">
    <source>
        <dbReference type="Pfam" id="PF00924"/>
    </source>
</evidence>
<evidence type="ECO:0000313" key="7">
    <source>
        <dbReference type="EMBL" id="RRJ89133.1"/>
    </source>
</evidence>
<dbReference type="Gene3D" id="2.30.30.60">
    <property type="match status" value="1"/>
</dbReference>